<feature type="chain" id="PRO_5042297186" evidence="1">
    <location>
        <begin position="16"/>
        <end position="237"/>
    </location>
</feature>
<name>A0AAD6I9I5_PENCN</name>
<feature type="signal peptide" evidence="1">
    <location>
        <begin position="1"/>
        <end position="15"/>
    </location>
</feature>
<dbReference type="EMBL" id="JAQJZL010000009">
    <property type="protein sequence ID" value="KAJ6038487.1"/>
    <property type="molecule type" value="Genomic_DNA"/>
</dbReference>
<reference evidence="2" key="2">
    <citation type="submission" date="2023-01" db="EMBL/GenBank/DDBJ databases">
        <authorList>
            <person name="Petersen C."/>
        </authorList>
    </citation>
    <scope>NUCLEOTIDE SEQUENCE</scope>
    <source>
        <strain evidence="2">IBT 15450</strain>
    </source>
</reference>
<keyword evidence="1" id="KW-0732">Signal</keyword>
<accession>A0AAD6I9I5</accession>
<proteinExistence type="predicted"/>
<sequence>MLAAALFSLFLVAGAQPLEQRLTVEPVKYCSELPDYNPKTKIAGPWTINIDGCYNGTSSHSCSIEGFSTGADTTRQFGDEGYLNGLVISIIPSSQPTTTTESELTATQVTITSQKENIKTQLRCNGNEEITQIEAHIPYGSGDLAWQPVGINHHPATGRLVWGRDSEPVQVYRHSMQGAPLKGLFLGSNGQTQWVVHSSGRDVSIVDFKPYWIPRLVIPEMVMNAEEYMTFMRIDGS</sequence>
<reference evidence="2" key="1">
    <citation type="journal article" date="2023" name="IMA Fungus">
        <title>Comparative genomic study of the Penicillium genus elucidates a diverse pangenome and 15 lateral gene transfer events.</title>
        <authorList>
            <person name="Petersen C."/>
            <person name="Sorensen T."/>
            <person name="Nielsen M.R."/>
            <person name="Sondergaard T.E."/>
            <person name="Sorensen J.L."/>
            <person name="Fitzpatrick D.A."/>
            <person name="Frisvad J.C."/>
            <person name="Nielsen K.L."/>
        </authorList>
    </citation>
    <scope>NUCLEOTIDE SEQUENCE</scope>
    <source>
        <strain evidence="2">IBT 15450</strain>
    </source>
</reference>
<organism evidence="2 3">
    <name type="scientific">Penicillium canescens</name>
    <dbReference type="NCBI Taxonomy" id="5083"/>
    <lineage>
        <taxon>Eukaryota</taxon>
        <taxon>Fungi</taxon>
        <taxon>Dikarya</taxon>
        <taxon>Ascomycota</taxon>
        <taxon>Pezizomycotina</taxon>
        <taxon>Eurotiomycetes</taxon>
        <taxon>Eurotiomycetidae</taxon>
        <taxon>Eurotiales</taxon>
        <taxon>Aspergillaceae</taxon>
        <taxon>Penicillium</taxon>
    </lineage>
</organism>
<gene>
    <name evidence="2" type="ORF">N7460_008258</name>
</gene>
<keyword evidence="3" id="KW-1185">Reference proteome</keyword>
<dbReference type="Proteomes" id="UP001219568">
    <property type="component" value="Unassembled WGS sequence"/>
</dbReference>
<comment type="caution">
    <text evidence="2">The sequence shown here is derived from an EMBL/GenBank/DDBJ whole genome shotgun (WGS) entry which is preliminary data.</text>
</comment>
<protein>
    <submittedName>
        <fullName evidence="2">Uncharacterized protein</fullName>
    </submittedName>
</protein>
<evidence type="ECO:0000256" key="1">
    <source>
        <dbReference type="SAM" id="SignalP"/>
    </source>
</evidence>
<evidence type="ECO:0000313" key="2">
    <source>
        <dbReference type="EMBL" id="KAJ6038487.1"/>
    </source>
</evidence>
<evidence type="ECO:0000313" key="3">
    <source>
        <dbReference type="Proteomes" id="UP001219568"/>
    </source>
</evidence>
<dbReference type="AlphaFoldDB" id="A0AAD6I9I5"/>